<feature type="compositionally biased region" description="Polar residues" evidence="10">
    <location>
        <begin position="51"/>
        <end position="68"/>
    </location>
</feature>
<keyword evidence="5 9" id="KW-0378">Hydrolase</keyword>
<dbReference type="GO" id="GO:0005576">
    <property type="term" value="C:extracellular region"/>
    <property type="evidence" value="ECO:0007669"/>
    <property type="project" value="UniProtKB-SubCell"/>
</dbReference>
<comment type="function">
    <text evidence="9">Hydrolyzes 6-aminopenicillinic acid and 7-aminocephalosporanic acid (ACA) derivatives.</text>
</comment>
<feature type="region of interest" description="Disordered" evidence="10">
    <location>
        <begin position="50"/>
        <end position="69"/>
    </location>
</feature>
<accession>A0A377JN17</accession>
<dbReference type="InterPro" id="IPR006597">
    <property type="entry name" value="Sel1-like"/>
</dbReference>
<keyword evidence="9" id="KW-0964">Secreted</keyword>
<reference evidence="11 12" key="1">
    <citation type="submission" date="2018-06" db="EMBL/GenBank/DDBJ databases">
        <authorList>
            <consortium name="Pathogen Informatics"/>
            <person name="Doyle S."/>
        </authorList>
    </citation>
    <scope>NUCLEOTIDE SEQUENCE [LARGE SCALE GENOMIC DNA]</scope>
    <source>
        <strain evidence="11 12">NCTC12221</strain>
    </source>
</reference>
<dbReference type="GO" id="GO:0008800">
    <property type="term" value="F:beta-lactamase activity"/>
    <property type="evidence" value="ECO:0007669"/>
    <property type="project" value="UniProtKB-UniRule"/>
</dbReference>
<dbReference type="InterPro" id="IPR040239">
    <property type="entry name" value="HcpB-like"/>
</dbReference>
<dbReference type="PANTHER" id="PTHR13891:SF1">
    <property type="entry name" value="CYTOCHROME C OXIDASE ASSEMBLY FACTOR 7"/>
    <property type="match status" value="1"/>
</dbReference>
<evidence type="ECO:0000256" key="1">
    <source>
        <dbReference type="ARBA" id="ARBA00001526"/>
    </source>
</evidence>
<dbReference type="EC" id="3.5.2.6" evidence="3 9"/>
<keyword evidence="4" id="KW-0677">Repeat</keyword>
<keyword evidence="7" id="KW-1015">Disulfide bond</keyword>
<evidence type="ECO:0000313" key="11">
    <source>
        <dbReference type="EMBL" id="STP09180.1"/>
    </source>
</evidence>
<dbReference type="AlphaFoldDB" id="A0A377JN17"/>
<name>A0A377JN17_9HELI</name>
<comment type="similarity">
    <text evidence="2 9">Belongs to the hcp beta-lactamase family.</text>
</comment>
<protein>
    <recommendedName>
        <fullName evidence="3 9">Beta-lactamase</fullName>
        <ecNumber evidence="3 9">3.5.2.6</ecNumber>
    </recommendedName>
</protein>
<evidence type="ECO:0000256" key="9">
    <source>
        <dbReference type="RuleBase" id="RU366075"/>
    </source>
</evidence>
<dbReference type="Gene3D" id="1.25.40.10">
    <property type="entry name" value="Tetratricopeptide repeat domain"/>
    <property type="match status" value="1"/>
</dbReference>
<dbReference type="Proteomes" id="UP000255335">
    <property type="component" value="Unassembled WGS sequence"/>
</dbReference>
<organism evidence="11 12">
    <name type="scientific">Helicobacter cinaedi</name>
    <dbReference type="NCBI Taxonomy" id="213"/>
    <lineage>
        <taxon>Bacteria</taxon>
        <taxon>Pseudomonadati</taxon>
        <taxon>Campylobacterota</taxon>
        <taxon>Epsilonproteobacteria</taxon>
        <taxon>Campylobacterales</taxon>
        <taxon>Helicobacteraceae</taxon>
        <taxon>Helicobacter</taxon>
    </lineage>
</organism>
<evidence type="ECO:0000313" key="12">
    <source>
        <dbReference type="Proteomes" id="UP000255335"/>
    </source>
</evidence>
<feature type="compositionally biased region" description="Polar residues" evidence="10">
    <location>
        <begin position="92"/>
        <end position="111"/>
    </location>
</feature>
<evidence type="ECO:0000256" key="7">
    <source>
        <dbReference type="ARBA" id="ARBA00023157"/>
    </source>
</evidence>
<dbReference type="GO" id="GO:0046677">
    <property type="term" value="P:response to antibiotic"/>
    <property type="evidence" value="ECO:0007669"/>
    <property type="project" value="UniProtKB-KW"/>
</dbReference>
<gene>
    <name evidence="11" type="primary">hcpA_2</name>
    <name evidence="11" type="ORF">NCTC12221_00615</name>
</gene>
<evidence type="ECO:0000256" key="5">
    <source>
        <dbReference type="ARBA" id="ARBA00022801"/>
    </source>
</evidence>
<evidence type="ECO:0000256" key="3">
    <source>
        <dbReference type="ARBA" id="ARBA00012865"/>
    </source>
</evidence>
<feature type="region of interest" description="Disordered" evidence="10">
    <location>
        <begin position="81"/>
        <end position="111"/>
    </location>
</feature>
<evidence type="ECO:0000256" key="10">
    <source>
        <dbReference type="SAM" id="MobiDB-lite"/>
    </source>
</evidence>
<evidence type="ECO:0000256" key="4">
    <source>
        <dbReference type="ARBA" id="ARBA00022737"/>
    </source>
</evidence>
<evidence type="ECO:0000256" key="8">
    <source>
        <dbReference type="ARBA" id="ARBA00023251"/>
    </source>
</evidence>
<dbReference type="Pfam" id="PF08238">
    <property type="entry name" value="Sel1"/>
    <property type="match status" value="4"/>
</dbReference>
<dbReference type="PANTHER" id="PTHR13891">
    <property type="entry name" value="CYTOCHROME C OXIDASE ASSEMBLY FACTOR 7"/>
    <property type="match status" value="1"/>
</dbReference>
<sequence length="303" mass="33112">MMILRKARLYVIGLVMGLGVATSLIGGEGDIVSPSSLSPTPNSEYIAPQIEKSSALTDSTPADSTLSEAQMPMPEIPLESMQTPHSKEITPPSATTPQAQASYNAPHNTYSQPSRELQEAYNAWLNGEFSTAIRLYENACYDGDLGACHAIGTLYFQGSGVAQNYAMSASYYYKACDGGFGQSCSSLGILYHYGLGVRQDYEVALNLYHKSCQAGYPRGCNNLGVMFEEGLGIKRDYKQAGLYYSDACLARDDRACFNIAEMLFTGKGLKKDKKKAMEYYGLSCDLGFQEGCEEYKALKLKEK</sequence>
<keyword evidence="6" id="KW-0802">TPR repeat</keyword>
<keyword evidence="8" id="KW-0046">Antibiotic resistance</keyword>
<comment type="catalytic activity">
    <reaction evidence="1 9">
        <text>a beta-lactam + H2O = a substituted beta-amino acid</text>
        <dbReference type="Rhea" id="RHEA:20401"/>
        <dbReference type="ChEBI" id="CHEBI:15377"/>
        <dbReference type="ChEBI" id="CHEBI:35627"/>
        <dbReference type="ChEBI" id="CHEBI:140347"/>
        <dbReference type="EC" id="3.5.2.6"/>
    </reaction>
</comment>
<proteinExistence type="inferred from homology"/>
<dbReference type="InterPro" id="IPR011990">
    <property type="entry name" value="TPR-like_helical_dom_sf"/>
</dbReference>
<evidence type="ECO:0000256" key="6">
    <source>
        <dbReference type="ARBA" id="ARBA00022803"/>
    </source>
</evidence>
<dbReference type="EMBL" id="UGHZ01000001">
    <property type="protein sequence ID" value="STP09180.1"/>
    <property type="molecule type" value="Genomic_DNA"/>
</dbReference>
<dbReference type="SMART" id="SM00671">
    <property type="entry name" value="SEL1"/>
    <property type="match status" value="4"/>
</dbReference>
<comment type="subcellular location">
    <subcellularLocation>
        <location evidence="9">Secreted</location>
    </subcellularLocation>
</comment>
<dbReference type="SUPFAM" id="SSF81901">
    <property type="entry name" value="HCP-like"/>
    <property type="match status" value="1"/>
</dbReference>
<evidence type="ECO:0000256" key="2">
    <source>
        <dbReference type="ARBA" id="ARBA00008486"/>
    </source>
</evidence>